<comment type="caution">
    <text evidence="1">The sequence shown here is derived from an EMBL/GenBank/DDBJ whole genome shotgun (WGS) entry which is preliminary data.</text>
</comment>
<reference evidence="1 2" key="1">
    <citation type="submission" date="2019-02" db="EMBL/GenBank/DDBJ databases">
        <title>From farm to fork: dissemination of Tn554::fexA-optrA in linezolid-resistant Enterococcus faecalis clones from chicken feces and meat in Tunisia.</title>
        <authorList>
            <person name="Tedim A.P."/>
            <person name="Elghaieb H."/>
            <person name="Abbassi M.S."/>
            <person name="Novais C."/>
            <person name="Hassen A."/>
            <person name="Peixe L."/>
            <person name="Freitas A.R."/>
        </authorList>
    </citation>
    <scope>NUCLEOTIDE SEQUENCE [LARGE SCALE GENOMIC DNA]</scope>
    <source>
        <strain evidence="1 2">728T</strain>
    </source>
</reference>
<accession>A0A1Q1FX73</accession>
<evidence type="ECO:0000313" key="2">
    <source>
        <dbReference type="Proteomes" id="UP000292223"/>
    </source>
</evidence>
<dbReference type="InterPro" id="IPR049254">
    <property type="entry name" value="Phage_tail_terminator"/>
</dbReference>
<evidence type="ECO:0000313" key="1">
    <source>
        <dbReference type="EMBL" id="RYU31347.1"/>
    </source>
</evidence>
<protein>
    <submittedName>
        <fullName evidence="1">Uncharacterized protein</fullName>
    </submittedName>
</protein>
<name>A0A1Q1FX73_ENTFL</name>
<organism evidence="1 2">
    <name type="scientific">Enterococcus faecalis</name>
    <name type="common">Streptococcus faecalis</name>
    <dbReference type="NCBI Taxonomy" id="1351"/>
    <lineage>
        <taxon>Bacteria</taxon>
        <taxon>Bacillati</taxon>
        <taxon>Bacillota</taxon>
        <taxon>Bacilli</taxon>
        <taxon>Lactobacillales</taxon>
        <taxon>Enterococcaceae</taxon>
        <taxon>Enterococcus</taxon>
    </lineage>
</organism>
<dbReference type="AlphaFoldDB" id="A0A1Q1FX73"/>
<dbReference type="Pfam" id="PF20765">
    <property type="entry name" value="Phage_tail_terminator_8"/>
    <property type="match status" value="1"/>
</dbReference>
<proteinExistence type="predicted"/>
<dbReference type="EMBL" id="SEWT01000008">
    <property type="protein sequence ID" value="RYU31347.1"/>
    <property type="molecule type" value="Genomic_DNA"/>
</dbReference>
<dbReference type="Proteomes" id="UP000292223">
    <property type="component" value="Unassembled WGS sequence"/>
</dbReference>
<sequence>MYDKILKMLTSKIKQFSDAPIYLDNVMQSSEPFYFVLSVEESMTDNVGQNVQNKAYNVDIALVDSKKDKQLVTSLTESCGAFFNVLNLDGNELFPEDYQTFKTDGIQHINFNVAFPQLIEWSEK</sequence>
<gene>
    <name evidence="1" type="ORF">EU507_12625</name>
</gene>
<dbReference type="RefSeq" id="WP_010708022.1">
    <property type="nucleotide sequence ID" value="NZ_CABGHT010000005.1"/>
</dbReference>